<dbReference type="EMBL" id="LAXD01000001">
    <property type="protein sequence ID" value="KWW99057.1"/>
    <property type="molecule type" value="Genomic_DNA"/>
</dbReference>
<keyword evidence="4" id="KW-0346">Stress response</keyword>
<accession>A0A132MMH0</accession>
<dbReference type="Pfam" id="PF00011">
    <property type="entry name" value="HSP20"/>
    <property type="match status" value="1"/>
</dbReference>
<evidence type="ECO:0000313" key="5">
    <source>
        <dbReference type="Proteomes" id="UP000070188"/>
    </source>
</evidence>
<feature type="domain" description="SHSP" evidence="3">
    <location>
        <begin position="41"/>
        <end position="152"/>
    </location>
</feature>
<dbReference type="PROSITE" id="PS01031">
    <property type="entry name" value="SHSP"/>
    <property type="match status" value="1"/>
</dbReference>
<dbReference type="InterPro" id="IPR031107">
    <property type="entry name" value="Small_HSP"/>
</dbReference>
<dbReference type="PANTHER" id="PTHR11527">
    <property type="entry name" value="HEAT-SHOCK PROTEIN 20 FAMILY MEMBER"/>
    <property type="match status" value="1"/>
</dbReference>
<dbReference type="PATRIC" id="fig|1469144.10.peg.791"/>
<dbReference type="AlphaFoldDB" id="A0A132MMH0"/>
<dbReference type="InterPro" id="IPR008978">
    <property type="entry name" value="HSP20-like_chaperone"/>
</dbReference>
<reference evidence="5" key="1">
    <citation type="submission" date="2015-04" db="EMBL/GenBank/DDBJ databases">
        <title>Physiological reanalysis, assessment of diazotrophy, and genome sequences of multiple isolates of Streptomyces thermoautotrophicus.</title>
        <authorList>
            <person name="MacKellar D.C."/>
            <person name="Lieber L."/>
            <person name="Norman J."/>
            <person name="Bolger A."/>
            <person name="Tobin C."/>
            <person name="Murray J.W."/>
            <person name="Chang R."/>
            <person name="Ford T."/>
            <person name="Nguyen P.Q."/>
            <person name="Woodward J."/>
            <person name="Permingeat H."/>
            <person name="Joshi N.S."/>
            <person name="Silver P.A."/>
            <person name="Usadel B."/>
            <person name="Rutherford A.W."/>
            <person name="Friesen M."/>
            <person name="Prell J."/>
        </authorList>
    </citation>
    <scope>NUCLEOTIDE SEQUENCE [LARGE SCALE GENOMIC DNA]</scope>
    <source>
        <strain evidence="5">H1</strain>
    </source>
</reference>
<evidence type="ECO:0000259" key="3">
    <source>
        <dbReference type="PROSITE" id="PS01031"/>
    </source>
</evidence>
<sequence>MMALPVLQRETALWDPFREFADLHQRMGQLMQSVLGAFDGAISAAPWSPLADVEETDDAYLVQIDLPGVRRDDVTVEVIGNELTVHGEVKERERTGVVRHRARRYGQFDYRLTLPADVDADHVSAELADGVLTVRVPKTEEAKPRRIEITAR</sequence>
<comment type="similarity">
    <text evidence="1 2">Belongs to the small heat shock protein (HSP20) family.</text>
</comment>
<dbReference type="CDD" id="cd06464">
    <property type="entry name" value="ACD_sHsps-like"/>
    <property type="match status" value="1"/>
</dbReference>
<evidence type="ECO:0000313" key="4">
    <source>
        <dbReference type="EMBL" id="KWW99057.1"/>
    </source>
</evidence>
<dbReference type="Proteomes" id="UP000070188">
    <property type="component" value="Unassembled WGS sequence"/>
</dbReference>
<keyword evidence="5" id="KW-1185">Reference proteome</keyword>
<comment type="caution">
    <text evidence="4">The sequence shown here is derived from an EMBL/GenBank/DDBJ whole genome shotgun (WGS) entry which is preliminary data.</text>
</comment>
<name>A0A132MMH0_9ACTN</name>
<proteinExistence type="inferred from homology"/>
<protein>
    <submittedName>
        <fullName evidence="4">Heat shock protein Hsp20</fullName>
    </submittedName>
</protein>
<organism evidence="4 5">
    <name type="scientific">Carbonactinospora thermoautotrophica</name>
    <dbReference type="NCBI Taxonomy" id="1469144"/>
    <lineage>
        <taxon>Bacteria</taxon>
        <taxon>Bacillati</taxon>
        <taxon>Actinomycetota</taxon>
        <taxon>Actinomycetes</taxon>
        <taxon>Kitasatosporales</taxon>
        <taxon>Carbonactinosporaceae</taxon>
        <taxon>Carbonactinospora</taxon>
    </lineage>
</organism>
<dbReference type="STRING" id="1469144.LI90_689"/>
<gene>
    <name evidence="4" type="ORF">LI90_689</name>
</gene>
<dbReference type="InterPro" id="IPR002068">
    <property type="entry name" value="A-crystallin/Hsp20_dom"/>
</dbReference>
<dbReference type="Gene3D" id="2.60.40.790">
    <property type="match status" value="1"/>
</dbReference>
<evidence type="ECO:0000256" key="1">
    <source>
        <dbReference type="PROSITE-ProRule" id="PRU00285"/>
    </source>
</evidence>
<evidence type="ECO:0000256" key="2">
    <source>
        <dbReference type="RuleBase" id="RU003616"/>
    </source>
</evidence>
<dbReference type="SUPFAM" id="SSF49764">
    <property type="entry name" value="HSP20-like chaperones"/>
    <property type="match status" value="1"/>
</dbReference>